<dbReference type="RefSeq" id="WP_006439250.1">
    <property type="nucleotide sequence ID" value="NZ_DS995355.1"/>
</dbReference>
<dbReference type="Proteomes" id="UP000003178">
    <property type="component" value="Unassembled WGS sequence"/>
</dbReference>
<reference evidence="1 2" key="1">
    <citation type="submission" date="2008-09" db="EMBL/GenBank/DDBJ databases">
        <authorList>
            <person name="Fulton L."/>
            <person name="Clifton S."/>
            <person name="Fulton B."/>
            <person name="Xu J."/>
            <person name="Minx P."/>
            <person name="Pepin K.H."/>
            <person name="Johnson M."/>
            <person name="Thiruvilangam P."/>
            <person name="Bhonagiri V."/>
            <person name="Nash W.E."/>
            <person name="Mardis E.R."/>
            <person name="Wilson R.K."/>
        </authorList>
    </citation>
    <scope>NUCLEOTIDE SEQUENCE [LARGE SCALE GENOMIC DNA]</scope>
    <source>
        <strain evidence="1 2">DSM 13275</strain>
    </source>
</reference>
<reference evidence="1 2" key="2">
    <citation type="submission" date="2008-10" db="EMBL/GenBank/DDBJ databases">
        <title>Draft genome sequence of Clostridium hiranonis (DSM 13275).</title>
        <authorList>
            <person name="Sudarsanam P."/>
            <person name="Ley R."/>
            <person name="Guruge J."/>
            <person name="Turnbaugh P.J."/>
            <person name="Mahowald M."/>
            <person name="Liep D."/>
            <person name="Gordon J."/>
        </authorList>
    </citation>
    <scope>NUCLEOTIDE SEQUENCE [LARGE SCALE GENOMIC DNA]</scope>
    <source>
        <strain evidence="1 2">DSM 13275</strain>
    </source>
</reference>
<gene>
    <name evidence="1" type="ORF">CLOHIR_00328</name>
</gene>
<organism evidence="1 2">
    <name type="scientific">Peptacetobacter hiranonis (strain DSM 13275 / JCM 10541 / KCTC 15199 / TO-931)</name>
    <name type="common">Clostridium hiranonis</name>
    <dbReference type="NCBI Taxonomy" id="500633"/>
    <lineage>
        <taxon>Bacteria</taxon>
        <taxon>Bacillati</taxon>
        <taxon>Bacillota</taxon>
        <taxon>Clostridia</taxon>
        <taxon>Peptostreptococcales</taxon>
        <taxon>Peptostreptococcaceae</taxon>
        <taxon>Peptacetobacter</taxon>
    </lineage>
</organism>
<name>B6FWS9_PEPHT</name>
<dbReference type="AlphaFoldDB" id="B6FWS9"/>
<evidence type="ECO:0000313" key="2">
    <source>
        <dbReference type="Proteomes" id="UP000003178"/>
    </source>
</evidence>
<dbReference type="STRING" id="500633.CLOHIR_00328"/>
<evidence type="ECO:0000313" key="1">
    <source>
        <dbReference type="EMBL" id="EEA85990.1"/>
    </source>
</evidence>
<dbReference type="EMBL" id="ABWP01000011">
    <property type="protein sequence ID" value="EEA85990.1"/>
    <property type="molecule type" value="Genomic_DNA"/>
</dbReference>
<proteinExistence type="predicted"/>
<dbReference type="HOGENOM" id="CLU_136795_0_0_9"/>
<protein>
    <submittedName>
        <fullName evidence="1">Uncharacterized protein</fullName>
    </submittedName>
</protein>
<keyword evidence="2" id="KW-1185">Reference proteome</keyword>
<accession>B6FWS9</accession>
<dbReference type="eggNOG" id="ENOG5030VBM">
    <property type="taxonomic scope" value="Bacteria"/>
</dbReference>
<sequence length="163" mass="19510">MADRKSKVFSKVFDGTRKVVCVDYDKEKEAFYYHFVKNQRSNGYRQIIITSELMIKIIDSFIKKDFILYNIEFMEEDDDYFDIQAIIKNESKLKENRVKLIKKLEFLAEETSIEIKRIYFKGKYNNLFTKFFIQANGILAVNEESYLAIEKEIIKIIEEGMFK</sequence>
<comment type="caution">
    <text evidence="1">The sequence shown here is derived from an EMBL/GenBank/DDBJ whole genome shotgun (WGS) entry which is preliminary data.</text>
</comment>